<gene>
    <name evidence="1" type="ORF">GCM10010466_08450</name>
</gene>
<keyword evidence="2" id="KW-1185">Reference proteome</keyword>
<reference evidence="2" key="1">
    <citation type="journal article" date="2019" name="Int. J. Syst. Evol. Microbiol.">
        <title>The Global Catalogue of Microorganisms (GCM) 10K type strain sequencing project: providing services to taxonomists for standard genome sequencing and annotation.</title>
        <authorList>
            <consortium name="The Broad Institute Genomics Platform"/>
            <consortium name="The Broad Institute Genome Sequencing Center for Infectious Disease"/>
            <person name="Wu L."/>
            <person name="Ma J."/>
        </authorList>
    </citation>
    <scope>NUCLEOTIDE SEQUENCE [LARGE SCALE GENOMIC DNA]</scope>
    <source>
        <strain evidence="2">JCM 9373</strain>
    </source>
</reference>
<organism evidence="1 2">
    <name type="scientific">Planomonospora alba</name>
    <dbReference type="NCBI Taxonomy" id="161354"/>
    <lineage>
        <taxon>Bacteria</taxon>
        <taxon>Bacillati</taxon>
        <taxon>Actinomycetota</taxon>
        <taxon>Actinomycetes</taxon>
        <taxon>Streptosporangiales</taxon>
        <taxon>Streptosporangiaceae</taxon>
        <taxon>Planomonospora</taxon>
    </lineage>
</organism>
<sequence>MLEDPAPVVVRAVLTTVRTSGPGVPVERLWALLGAGRPRHVRQAAHRLLADRDAWTRVRADLLLAGDADEVLSLRARTDLSAWCARDAAQTYQGCPDGIRDELEELLSAVEGRIGEGDARLLRWLIGTGG</sequence>
<proteinExistence type="predicted"/>
<dbReference type="Proteomes" id="UP001500320">
    <property type="component" value="Unassembled WGS sequence"/>
</dbReference>
<evidence type="ECO:0000313" key="1">
    <source>
        <dbReference type="EMBL" id="GAA3119914.1"/>
    </source>
</evidence>
<dbReference type="EMBL" id="BAAAUT010000005">
    <property type="protein sequence ID" value="GAA3119914.1"/>
    <property type="molecule type" value="Genomic_DNA"/>
</dbReference>
<name>A0ABP6MNN1_9ACTN</name>
<evidence type="ECO:0000313" key="2">
    <source>
        <dbReference type="Proteomes" id="UP001500320"/>
    </source>
</evidence>
<accession>A0ABP6MNN1</accession>
<protein>
    <submittedName>
        <fullName evidence="1">Uncharacterized protein</fullName>
    </submittedName>
</protein>
<comment type="caution">
    <text evidence="1">The sequence shown here is derived from an EMBL/GenBank/DDBJ whole genome shotgun (WGS) entry which is preliminary data.</text>
</comment>